<evidence type="ECO:0000313" key="1">
    <source>
        <dbReference type="EMBL" id="QQP52276.1"/>
    </source>
</evidence>
<dbReference type="AlphaFoldDB" id="A0A7T8HM20"/>
<protein>
    <submittedName>
        <fullName evidence="1">Uncharacterized protein</fullName>
    </submittedName>
</protein>
<reference evidence="2" key="1">
    <citation type="submission" date="2021-01" db="EMBL/GenBank/DDBJ databases">
        <title>Caligus Genome Assembly.</title>
        <authorList>
            <person name="Gallardo-Escarate C."/>
        </authorList>
    </citation>
    <scope>NUCLEOTIDE SEQUENCE [LARGE SCALE GENOMIC DNA]</scope>
</reference>
<dbReference type="Proteomes" id="UP000595437">
    <property type="component" value="Chromosome 3"/>
</dbReference>
<gene>
    <name evidence="1" type="ORF">FKW44_004381</name>
</gene>
<proteinExistence type="predicted"/>
<organism evidence="1 2">
    <name type="scientific">Caligus rogercresseyi</name>
    <name type="common">Sea louse</name>
    <dbReference type="NCBI Taxonomy" id="217165"/>
    <lineage>
        <taxon>Eukaryota</taxon>
        <taxon>Metazoa</taxon>
        <taxon>Ecdysozoa</taxon>
        <taxon>Arthropoda</taxon>
        <taxon>Crustacea</taxon>
        <taxon>Multicrustacea</taxon>
        <taxon>Hexanauplia</taxon>
        <taxon>Copepoda</taxon>
        <taxon>Siphonostomatoida</taxon>
        <taxon>Caligidae</taxon>
        <taxon>Caligus</taxon>
    </lineage>
</organism>
<name>A0A7T8HM20_CALRO</name>
<dbReference type="EMBL" id="CP045892">
    <property type="protein sequence ID" value="QQP52276.1"/>
    <property type="molecule type" value="Genomic_DNA"/>
</dbReference>
<accession>A0A7T8HM20</accession>
<sequence length="207" mass="23747">MYALIIEKLGPTSGPTEKYFARLASYFNGLIKEVKKVIKTEAHDRIAFVSAKDAVTHEFLEATNLFFANYGNSYQRGDYKEFARLVKAELEWTDKVGEIHHGRWITAAIYVLKMTICGEDRVQMGRSRGVTIGKQRRQLLKGPRPLRGPLTDIWWAPNAIAWCSKFLSNPPDTCVPGRTVFIPQLMPDFNMTVCRLKRTPIANQWYF</sequence>
<keyword evidence="2" id="KW-1185">Reference proteome</keyword>
<evidence type="ECO:0000313" key="2">
    <source>
        <dbReference type="Proteomes" id="UP000595437"/>
    </source>
</evidence>